<dbReference type="AlphaFoldDB" id="A0A7C3ECA9"/>
<comment type="caution">
    <text evidence="1">The sequence shown here is derived from an EMBL/GenBank/DDBJ whole genome shotgun (WGS) entry which is preliminary data.</text>
</comment>
<protein>
    <submittedName>
        <fullName evidence="1">Uncharacterized protein</fullName>
    </submittedName>
</protein>
<dbReference type="EMBL" id="DSVL01000199">
    <property type="protein sequence ID" value="HFH29130.1"/>
    <property type="molecule type" value="Genomic_DNA"/>
</dbReference>
<organism evidence="1">
    <name type="scientific">Gracilinema caldarium</name>
    <dbReference type="NCBI Taxonomy" id="215591"/>
    <lineage>
        <taxon>Bacteria</taxon>
        <taxon>Pseudomonadati</taxon>
        <taxon>Spirochaetota</taxon>
        <taxon>Spirochaetia</taxon>
        <taxon>Spirochaetales</taxon>
        <taxon>Breznakiellaceae</taxon>
        <taxon>Gracilinema</taxon>
    </lineage>
</organism>
<accession>A0A7C3ECA9</accession>
<proteinExistence type="predicted"/>
<sequence>MEELRSTEALDREILEDARKKADRILKTADQTARSIGQQWQEKLKTDLAVLEQTYRQRTEKTEHEIMAHLPLDKHRLRSERAERVLQEAASAFCASLPRDRILAVLQQELMNKVAAASETTGFLETETVLSVSVKGLLKAEADTLLSTVFKKIERIYDSDCTWSDKAVYPELICETRSLRLVVSFKAVVDQLLLDKRSELAVALLGKGVIND</sequence>
<dbReference type="Gene3D" id="1.20.5.2950">
    <property type="match status" value="1"/>
</dbReference>
<gene>
    <name evidence="1" type="ORF">ENS59_06405</name>
</gene>
<name>A0A7C3ECA9_9SPIR</name>
<reference evidence="1" key="1">
    <citation type="journal article" date="2020" name="mSystems">
        <title>Genome- and Community-Level Interaction Insights into Carbon Utilization and Element Cycling Functions of Hydrothermarchaeota in Hydrothermal Sediment.</title>
        <authorList>
            <person name="Zhou Z."/>
            <person name="Liu Y."/>
            <person name="Xu W."/>
            <person name="Pan J."/>
            <person name="Luo Z.H."/>
            <person name="Li M."/>
        </authorList>
    </citation>
    <scope>NUCLEOTIDE SEQUENCE [LARGE SCALE GENOMIC DNA]</scope>
    <source>
        <strain evidence="1">SpSt-503</strain>
    </source>
</reference>
<evidence type="ECO:0000313" key="1">
    <source>
        <dbReference type="EMBL" id="HFH29130.1"/>
    </source>
</evidence>